<dbReference type="GO" id="GO:0004519">
    <property type="term" value="F:endonuclease activity"/>
    <property type="evidence" value="ECO:0007669"/>
    <property type="project" value="UniProtKB-KW"/>
</dbReference>
<dbReference type="PANTHER" id="PTHR38590:SF1">
    <property type="entry name" value="BLL0828 PROTEIN"/>
    <property type="match status" value="1"/>
</dbReference>
<evidence type="ECO:0000313" key="4">
    <source>
        <dbReference type="Proteomes" id="UP001500657"/>
    </source>
</evidence>
<keyword evidence="4" id="KW-1185">Reference proteome</keyword>
<dbReference type="CDD" id="cd01038">
    <property type="entry name" value="Endonuclease_DUF559"/>
    <property type="match status" value="1"/>
</dbReference>
<keyword evidence="3" id="KW-0255">Endonuclease</keyword>
<dbReference type="EMBL" id="BAAAFO010000003">
    <property type="protein sequence ID" value="GAA0253208.1"/>
    <property type="molecule type" value="Genomic_DNA"/>
</dbReference>
<dbReference type="RefSeq" id="WP_343882427.1">
    <property type="nucleotide sequence ID" value="NZ_BAAAFO010000003.1"/>
</dbReference>
<sequence>MKRLNVDRARKLRRTMTDAEQLLWRYLRNRHLSGWKFRRQHEVGQYIVDFVCAEALLIIELDGGQHAEQVDYDEHRTQYLQSMGYRVLRFWNNDVLANIESVLEVILEAVASPAPHPSPLPTGEREPGMPESEE</sequence>
<dbReference type="InterPro" id="IPR047216">
    <property type="entry name" value="Endonuclease_DUF559_bact"/>
</dbReference>
<feature type="domain" description="DUF559" evidence="2">
    <location>
        <begin position="7"/>
        <end position="110"/>
    </location>
</feature>
<reference evidence="4" key="1">
    <citation type="journal article" date="2019" name="Int. J. Syst. Evol. Microbiol.">
        <title>The Global Catalogue of Microorganisms (GCM) 10K type strain sequencing project: providing services to taxonomists for standard genome sequencing and annotation.</title>
        <authorList>
            <consortium name="The Broad Institute Genomics Platform"/>
            <consortium name="The Broad Institute Genome Sequencing Center for Infectious Disease"/>
            <person name="Wu L."/>
            <person name="Ma J."/>
        </authorList>
    </citation>
    <scope>NUCLEOTIDE SEQUENCE [LARGE SCALE GENOMIC DNA]</scope>
    <source>
        <strain evidence="4">JCM 16242</strain>
    </source>
</reference>
<dbReference type="Gene3D" id="3.40.960.10">
    <property type="entry name" value="VSR Endonuclease"/>
    <property type="match status" value="1"/>
</dbReference>
<dbReference type="InterPro" id="IPR007569">
    <property type="entry name" value="DUF559"/>
</dbReference>
<protein>
    <submittedName>
        <fullName evidence="3">Endonuclease domain-containing protein</fullName>
    </submittedName>
</protein>
<comment type="caution">
    <text evidence="3">The sequence shown here is derived from an EMBL/GenBank/DDBJ whole genome shotgun (WGS) entry which is preliminary data.</text>
</comment>
<dbReference type="SUPFAM" id="SSF52980">
    <property type="entry name" value="Restriction endonuclease-like"/>
    <property type="match status" value="1"/>
</dbReference>
<feature type="region of interest" description="Disordered" evidence="1">
    <location>
        <begin position="112"/>
        <end position="134"/>
    </location>
</feature>
<keyword evidence="3" id="KW-0378">Hydrolase</keyword>
<name>A0ABP3E8M5_9GAMM</name>
<proteinExistence type="predicted"/>
<keyword evidence="3" id="KW-0540">Nuclease</keyword>
<dbReference type="InterPro" id="IPR011335">
    <property type="entry name" value="Restrct_endonuc-II-like"/>
</dbReference>
<dbReference type="Pfam" id="PF04480">
    <property type="entry name" value="DUF559"/>
    <property type="match status" value="1"/>
</dbReference>
<dbReference type="Proteomes" id="UP001500657">
    <property type="component" value="Unassembled WGS sequence"/>
</dbReference>
<evidence type="ECO:0000313" key="3">
    <source>
        <dbReference type="EMBL" id="GAA0253208.1"/>
    </source>
</evidence>
<evidence type="ECO:0000256" key="1">
    <source>
        <dbReference type="SAM" id="MobiDB-lite"/>
    </source>
</evidence>
<evidence type="ECO:0000259" key="2">
    <source>
        <dbReference type="Pfam" id="PF04480"/>
    </source>
</evidence>
<dbReference type="PANTHER" id="PTHR38590">
    <property type="entry name" value="BLL0828 PROTEIN"/>
    <property type="match status" value="1"/>
</dbReference>
<accession>A0ABP3E8M5</accession>
<gene>
    <name evidence="3" type="ORF">GCM10009126_18080</name>
</gene>
<organism evidence="3 4">
    <name type="scientific">Rhodanobacter caeni</name>
    <dbReference type="NCBI Taxonomy" id="657654"/>
    <lineage>
        <taxon>Bacteria</taxon>
        <taxon>Pseudomonadati</taxon>
        <taxon>Pseudomonadota</taxon>
        <taxon>Gammaproteobacteria</taxon>
        <taxon>Lysobacterales</taxon>
        <taxon>Rhodanobacteraceae</taxon>
        <taxon>Rhodanobacter</taxon>
    </lineage>
</organism>